<sequence>MACAQMYSHYHLPGSIKEASMGFSDSEFDRPDRITLMLDSYPVPHHVQSPGVNTMLVMADVIRLIGAGHSDRS</sequence>
<proteinExistence type="predicted"/>
<organism evidence="1 2">
    <name type="scientific">Cutibacterium modestum</name>
    <dbReference type="NCBI Taxonomy" id="2559073"/>
    <lineage>
        <taxon>Bacteria</taxon>
        <taxon>Bacillati</taxon>
        <taxon>Actinomycetota</taxon>
        <taxon>Actinomycetes</taxon>
        <taxon>Propionibacteriales</taxon>
        <taxon>Propionibacteriaceae</taxon>
        <taxon>Cutibacterium</taxon>
    </lineage>
</organism>
<evidence type="ECO:0000313" key="2">
    <source>
        <dbReference type="Proteomes" id="UP000825072"/>
    </source>
</evidence>
<dbReference type="AlphaFoldDB" id="A0AAD1NVW7"/>
<gene>
    <name evidence="1" type="ORF">KB1_08810</name>
</gene>
<accession>A0AAD1NVW7</accession>
<dbReference type="Proteomes" id="UP000825072">
    <property type="component" value="Chromosome 1"/>
</dbReference>
<protein>
    <submittedName>
        <fullName evidence="1">Uncharacterized protein</fullName>
    </submittedName>
</protein>
<reference evidence="1" key="1">
    <citation type="submission" date="2021-06" db="EMBL/GenBank/DDBJ databases">
        <title>Genome sequence of Cutibacterium modestum strain KB17-24694.</title>
        <authorList>
            <person name="Dekio I."/>
            <person name="Asahina A."/>
            <person name="Nishida M."/>
        </authorList>
    </citation>
    <scope>NUCLEOTIDE SEQUENCE</scope>
    <source>
        <strain evidence="1">KB17-24694</strain>
    </source>
</reference>
<dbReference type="EMBL" id="AP024747">
    <property type="protein sequence ID" value="BCY24891.1"/>
    <property type="molecule type" value="Genomic_DNA"/>
</dbReference>
<evidence type="ECO:0000313" key="1">
    <source>
        <dbReference type="EMBL" id="BCY24891.1"/>
    </source>
</evidence>
<name>A0AAD1NVW7_9ACTN</name>